<reference evidence="1" key="1">
    <citation type="submission" date="2021-03" db="EMBL/GenBank/DDBJ databases">
        <title>Streptomyces poriferae sp. nov., a novel marine sponge-derived Actinobacteria species with anti-MRSA activity.</title>
        <authorList>
            <person name="Sandoval-Powers M."/>
            <person name="Kralova S."/>
            <person name="Nguyen G.-S."/>
            <person name="Fawwal D."/>
            <person name="Degnes K."/>
            <person name="Klinkenberg G."/>
            <person name="Sletta H."/>
            <person name="Wentzel A."/>
            <person name="Liles M.R."/>
        </authorList>
    </citation>
    <scope>NUCLEOTIDE SEQUENCE</scope>
    <source>
        <strain evidence="1">DSM 41794</strain>
    </source>
</reference>
<sequence>MVMPLRQSVKVATYLAEQKLRRRDKFPLIVELEPLFACNLACEGCGKIQHPAGVLKQ</sequence>
<keyword evidence="2" id="KW-1185">Reference proteome</keyword>
<dbReference type="EMBL" id="JAFLRJ010001569">
    <property type="protein sequence ID" value="MBO0518370.1"/>
    <property type="molecule type" value="Genomic_DNA"/>
</dbReference>
<gene>
    <name evidence="1" type="ORF">J0695_42715</name>
</gene>
<dbReference type="AlphaFoldDB" id="A0A939FJR9"/>
<comment type="caution">
    <text evidence="1">The sequence shown here is derived from an EMBL/GenBank/DDBJ whole genome shotgun (WGS) entry which is preliminary data.</text>
</comment>
<organism evidence="1 2">
    <name type="scientific">Streptomyces beijiangensis</name>
    <dbReference type="NCBI Taxonomy" id="163361"/>
    <lineage>
        <taxon>Bacteria</taxon>
        <taxon>Bacillati</taxon>
        <taxon>Actinomycetota</taxon>
        <taxon>Actinomycetes</taxon>
        <taxon>Kitasatosporales</taxon>
        <taxon>Streptomycetaceae</taxon>
        <taxon>Streptomyces</taxon>
    </lineage>
</organism>
<protein>
    <submittedName>
        <fullName evidence="1">Hopanoid biosynthesis associated radical SAM protein HpnH</fullName>
    </submittedName>
</protein>
<feature type="non-terminal residue" evidence="1">
    <location>
        <position position="57"/>
    </location>
</feature>
<evidence type="ECO:0000313" key="2">
    <source>
        <dbReference type="Proteomes" id="UP000664167"/>
    </source>
</evidence>
<evidence type="ECO:0000313" key="1">
    <source>
        <dbReference type="EMBL" id="MBO0518370.1"/>
    </source>
</evidence>
<dbReference type="Proteomes" id="UP000664167">
    <property type="component" value="Unassembled WGS sequence"/>
</dbReference>
<accession>A0A939FJR9</accession>
<name>A0A939FJR9_9ACTN</name>
<proteinExistence type="predicted"/>